<keyword evidence="13" id="KW-1185">Reference proteome</keyword>
<evidence type="ECO:0000256" key="5">
    <source>
        <dbReference type="ARBA" id="ARBA00022741"/>
    </source>
</evidence>
<name>A0A0C2DVA3_9BACT</name>
<accession>A0A0C2DVA3</accession>
<dbReference type="Pfam" id="PF14714">
    <property type="entry name" value="KH_dom-like"/>
    <property type="match status" value="1"/>
</dbReference>
<evidence type="ECO:0000256" key="8">
    <source>
        <dbReference type="HAMAP-Rule" id="MF_00195"/>
    </source>
</evidence>
<evidence type="ECO:0000256" key="6">
    <source>
        <dbReference type="ARBA" id="ARBA00023134"/>
    </source>
</evidence>
<feature type="binding site" evidence="8">
    <location>
        <begin position="181"/>
        <end position="188"/>
    </location>
    <ligand>
        <name>GTP</name>
        <dbReference type="ChEBI" id="CHEBI:37565"/>
        <label>2</label>
    </ligand>
</feature>
<dbReference type="EMBL" id="JWJD01000001">
    <property type="protein sequence ID" value="KIH77364.1"/>
    <property type="molecule type" value="Genomic_DNA"/>
</dbReference>
<dbReference type="GO" id="GO:0005525">
    <property type="term" value="F:GTP binding"/>
    <property type="evidence" value="ECO:0007669"/>
    <property type="project" value="UniProtKB-UniRule"/>
</dbReference>
<dbReference type="Gene3D" id="3.40.50.300">
    <property type="entry name" value="P-loop containing nucleotide triphosphate hydrolases"/>
    <property type="match status" value="2"/>
</dbReference>
<sequence length="437" mass="48939">MPVVAIVGRPNVGKSTLFNRIFGRRKALVEDFPGVTRDRNYAEVTRFERPFTLIDTGGFEPQSQERLLQQMREQSQLAIEEADLIVFLLDVQQGLTPADQEVAAMLRRVDKPVLFAINKVDGERQEQAAAEFYALGVEELFTVSAEHGLGINDLVANILDRLPSAPGPAAAEEVTRIAVIGRPNVGKSSLVNRLLGFERVVANPVAGTTRDSIDTAFVYNRKPYLLIDTAGIRRKGKVSQKLEKFSVVQALKALERAHVVIMVIDAVEGVTEQDLTVAGYAHEQGRALMLVVNKWDAVEKDNQTLGRFVEDIRINFKFLPYAPILFVSALTGQRVAKIMAEIEKVAAEYNRQVTTGELNKALEMAVTAHPPAMHQGRRLKIFYATQVGVRPPSFMIFVSKAEGFHFSYERYLTNKIREAFGFQGTPIRLIFRDRERR</sequence>
<dbReference type="NCBIfam" id="TIGR00231">
    <property type="entry name" value="small_GTP"/>
    <property type="match status" value="2"/>
</dbReference>
<evidence type="ECO:0000256" key="9">
    <source>
        <dbReference type="PROSITE-ProRule" id="PRU01049"/>
    </source>
</evidence>
<dbReference type="PANTHER" id="PTHR43834">
    <property type="entry name" value="GTPASE DER"/>
    <property type="match status" value="1"/>
</dbReference>
<comment type="caution">
    <text evidence="12">The sequence shown here is derived from an EMBL/GenBank/DDBJ whole genome shotgun (WGS) entry which is preliminary data.</text>
</comment>
<evidence type="ECO:0000259" key="11">
    <source>
        <dbReference type="PROSITE" id="PS51712"/>
    </source>
</evidence>
<dbReference type="PANTHER" id="PTHR43834:SF6">
    <property type="entry name" value="GTPASE DER"/>
    <property type="match status" value="1"/>
</dbReference>
<dbReference type="Gene3D" id="3.30.300.20">
    <property type="match status" value="1"/>
</dbReference>
<keyword evidence="3 8" id="KW-0690">Ribosome biogenesis</keyword>
<evidence type="ECO:0000256" key="10">
    <source>
        <dbReference type="RuleBase" id="RU004481"/>
    </source>
</evidence>
<feature type="binding site" evidence="8">
    <location>
        <begin position="118"/>
        <end position="121"/>
    </location>
    <ligand>
        <name>GTP</name>
        <dbReference type="ChEBI" id="CHEBI:37565"/>
        <label>1</label>
    </ligand>
</feature>
<keyword evidence="5 8" id="KW-0547">Nucleotide-binding</keyword>
<dbReference type="InterPro" id="IPR027417">
    <property type="entry name" value="P-loop_NTPase"/>
</dbReference>
<comment type="function">
    <text evidence="8 10">GTPase that plays an essential role in the late steps of ribosome biogenesis.</text>
</comment>
<comment type="subunit">
    <text evidence="8">Associates with the 50S ribosomal subunit.</text>
</comment>
<dbReference type="Pfam" id="PF01926">
    <property type="entry name" value="MMR_HSR1"/>
    <property type="match status" value="2"/>
</dbReference>
<gene>
    <name evidence="8" type="primary">der</name>
    <name evidence="12" type="ORF">GFER_01050</name>
</gene>
<dbReference type="FunFam" id="3.30.300.20:FF:000004">
    <property type="entry name" value="GTPase Der"/>
    <property type="match status" value="1"/>
</dbReference>
<dbReference type="AlphaFoldDB" id="A0A0C2DVA3"/>
<feature type="binding site" evidence="8">
    <location>
        <begin position="8"/>
        <end position="15"/>
    </location>
    <ligand>
        <name>GTP</name>
        <dbReference type="ChEBI" id="CHEBI:37565"/>
        <label>1</label>
    </ligand>
</feature>
<feature type="domain" description="EngA-type G" evidence="11">
    <location>
        <begin position="175"/>
        <end position="350"/>
    </location>
</feature>
<dbReference type="FunFam" id="3.40.50.300:FF:000040">
    <property type="entry name" value="GTPase Der"/>
    <property type="match status" value="1"/>
</dbReference>
<dbReference type="PIRSF" id="PIRSF006485">
    <property type="entry name" value="GTP-binding_EngA"/>
    <property type="match status" value="1"/>
</dbReference>
<dbReference type="NCBIfam" id="TIGR03594">
    <property type="entry name" value="GTPase_EngA"/>
    <property type="match status" value="1"/>
</dbReference>
<dbReference type="FunFam" id="3.40.50.300:FF:000057">
    <property type="entry name" value="GTPase Der"/>
    <property type="match status" value="1"/>
</dbReference>
<dbReference type="InterPro" id="IPR015946">
    <property type="entry name" value="KH_dom-like_a/b"/>
</dbReference>
<feature type="binding site" evidence="8">
    <location>
        <begin position="55"/>
        <end position="59"/>
    </location>
    <ligand>
        <name>GTP</name>
        <dbReference type="ChEBI" id="CHEBI:37565"/>
        <label>1</label>
    </ligand>
</feature>
<evidence type="ECO:0000256" key="4">
    <source>
        <dbReference type="ARBA" id="ARBA00022737"/>
    </source>
</evidence>
<evidence type="ECO:0000313" key="12">
    <source>
        <dbReference type="EMBL" id="KIH77364.1"/>
    </source>
</evidence>
<evidence type="ECO:0000256" key="1">
    <source>
        <dbReference type="ARBA" id="ARBA00008279"/>
    </source>
</evidence>
<dbReference type="RefSeq" id="WP_040095285.1">
    <property type="nucleotide sequence ID" value="NZ_JWJD01000001.1"/>
</dbReference>
<dbReference type="InterPro" id="IPR031166">
    <property type="entry name" value="G_ENGA"/>
</dbReference>
<dbReference type="InterPro" id="IPR005225">
    <property type="entry name" value="Small_GTP-bd"/>
</dbReference>
<dbReference type="CDD" id="cd01894">
    <property type="entry name" value="EngA1"/>
    <property type="match status" value="1"/>
</dbReference>
<dbReference type="InterPro" id="IPR032859">
    <property type="entry name" value="KH_dom-like"/>
</dbReference>
<dbReference type="InterPro" id="IPR006073">
    <property type="entry name" value="GTP-bd"/>
</dbReference>
<dbReference type="Proteomes" id="UP000035068">
    <property type="component" value="Unassembled WGS sequence"/>
</dbReference>
<reference evidence="12 13" key="1">
    <citation type="submission" date="2014-12" db="EMBL/GenBank/DDBJ databases">
        <title>Genomes of Geoalkalibacter ferrihydriticus and Geoalkalibacter subterraneus, two haloalkaliphilic metal-reducing members of the Geobacteraceae.</title>
        <authorList>
            <person name="Badalamenti J.P."/>
            <person name="Torres C.I."/>
            <person name="Krajmalnik-Brown R."/>
            <person name="Bond D.R."/>
        </authorList>
    </citation>
    <scope>NUCLEOTIDE SEQUENCE [LARGE SCALE GENOMIC DNA]</scope>
    <source>
        <strain evidence="12 13">DSM 17813</strain>
    </source>
</reference>
<dbReference type="SUPFAM" id="SSF52540">
    <property type="entry name" value="P-loop containing nucleoside triphosphate hydrolases"/>
    <property type="match status" value="2"/>
</dbReference>
<keyword evidence="4 10" id="KW-0677">Repeat</keyword>
<keyword evidence="6 8" id="KW-0342">GTP-binding</keyword>
<evidence type="ECO:0000256" key="2">
    <source>
        <dbReference type="ARBA" id="ARBA00020953"/>
    </source>
</evidence>
<feature type="binding site" evidence="8">
    <location>
        <begin position="293"/>
        <end position="296"/>
    </location>
    <ligand>
        <name>GTP</name>
        <dbReference type="ChEBI" id="CHEBI:37565"/>
        <label>2</label>
    </ligand>
</feature>
<dbReference type="CDD" id="cd01895">
    <property type="entry name" value="EngA2"/>
    <property type="match status" value="1"/>
</dbReference>
<organism evidence="12 13">
    <name type="scientific">Geoalkalibacter ferrihydriticus DSM 17813</name>
    <dbReference type="NCBI Taxonomy" id="1121915"/>
    <lineage>
        <taxon>Bacteria</taxon>
        <taxon>Pseudomonadati</taxon>
        <taxon>Thermodesulfobacteriota</taxon>
        <taxon>Desulfuromonadia</taxon>
        <taxon>Desulfuromonadales</taxon>
        <taxon>Geoalkalibacteraceae</taxon>
        <taxon>Geoalkalibacter</taxon>
    </lineage>
</organism>
<dbReference type="PROSITE" id="PS51712">
    <property type="entry name" value="G_ENGA"/>
    <property type="match status" value="2"/>
</dbReference>
<dbReference type="GO" id="GO:0043022">
    <property type="term" value="F:ribosome binding"/>
    <property type="evidence" value="ECO:0007669"/>
    <property type="project" value="TreeGrafter"/>
</dbReference>
<dbReference type="HAMAP" id="MF_00195">
    <property type="entry name" value="GTPase_Der"/>
    <property type="match status" value="1"/>
</dbReference>
<dbReference type="InterPro" id="IPR016484">
    <property type="entry name" value="GTPase_Der"/>
</dbReference>
<feature type="binding site" evidence="8">
    <location>
        <begin position="228"/>
        <end position="232"/>
    </location>
    <ligand>
        <name>GTP</name>
        <dbReference type="ChEBI" id="CHEBI:37565"/>
        <label>2</label>
    </ligand>
</feature>
<dbReference type="PRINTS" id="PR00326">
    <property type="entry name" value="GTP1OBG"/>
</dbReference>
<proteinExistence type="inferred from homology"/>
<evidence type="ECO:0000256" key="3">
    <source>
        <dbReference type="ARBA" id="ARBA00022517"/>
    </source>
</evidence>
<dbReference type="GO" id="GO:0042254">
    <property type="term" value="P:ribosome biogenesis"/>
    <property type="evidence" value="ECO:0007669"/>
    <property type="project" value="UniProtKB-KW"/>
</dbReference>
<evidence type="ECO:0000256" key="7">
    <source>
        <dbReference type="ARBA" id="ARBA00032345"/>
    </source>
</evidence>
<feature type="domain" description="EngA-type G" evidence="11">
    <location>
        <begin position="2"/>
        <end position="166"/>
    </location>
</feature>
<protein>
    <recommendedName>
        <fullName evidence="2 8">GTPase Der</fullName>
    </recommendedName>
    <alternativeName>
        <fullName evidence="7 8">GTP-binding protein EngA</fullName>
    </alternativeName>
</protein>
<evidence type="ECO:0000313" key="13">
    <source>
        <dbReference type="Proteomes" id="UP000035068"/>
    </source>
</evidence>
<comment type="similarity">
    <text evidence="1 8 9 10">Belongs to the TRAFAC class TrmE-Era-EngA-EngB-Septin-like GTPase superfamily. EngA (Der) GTPase family.</text>
</comment>